<reference evidence="7 8" key="1">
    <citation type="submission" date="2023-09" db="EMBL/GenBank/DDBJ databases">
        <title>Nesidiocoris tenuis whole genome shotgun sequence.</title>
        <authorList>
            <person name="Shibata T."/>
            <person name="Shimoda M."/>
            <person name="Kobayashi T."/>
            <person name="Uehara T."/>
        </authorList>
    </citation>
    <scope>NUCLEOTIDE SEQUENCE [LARGE SCALE GENOMIC DNA]</scope>
    <source>
        <strain evidence="7 8">Japan</strain>
    </source>
</reference>
<feature type="region of interest" description="Disordered" evidence="6">
    <location>
        <begin position="119"/>
        <end position="188"/>
    </location>
</feature>
<evidence type="ECO:0000256" key="5">
    <source>
        <dbReference type="ARBA" id="ARBA00023242"/>
    </source>
</evidence>
<evidence type="ECO:0000256" key="6">
    <source>
        <dbReference type="SAM" id="MobiDB-lite"/>
    </source>
</evidence>
<evidence type="ECO:0000313" key="8">
    <source>
        <dbReference type="Proteomes" id="UP001307889"/>
    </source>
</evidence>
<dbReference type="Proteomes" id="UP001307889">
    <property type="component" value="Chromosome 1"/>
</dbReference>
<protein>
    <submittedName>
        <fullName evidence="7">Histone acetyltransferases subunit 3</fullName>
    </submittedName>
</protein>
<evidence type="ECO:0000313" key="7">
    <source>
        <dbReference type="EMBL" id="BES88457.1"/>
    </source>
</evidence>
<accession>A0ABN7AB67</accession>
<dbReference type="PANTHER" id="PTHR13556:SF2">
    <property type="entry name" value="TRANSCRIPTIONAL ADAPTER 3"/>
    <property type="match status" value="1"/>
</dbReference>
<comment type="similarity">
    <text evidence="2">Belongs to the NGG1 family.</text>
</comment>
<feature type="compositionally biased region" description="Polar residues" evidence="6">
    <location>
        <begin position="176"/>
        <end position="188"/>
    </location>
</feature>
<dbReference type="InterPro" id="IPR019340">
    <property type="entry name" value="Histone_AcTrfase_su3"/>
</dbReference>
<organism evidence="7 8">
    <name type="scientific">Nesidiocoris tenuis</name>
    <dbReference type="NCBI Taxonomy" id="355587"/>
    <lineage>
        <taxon>Eukaryota</taxon>
        <taxon>Metazoa</taxon>
        <taxon>Ecdysozoa</taxon>
        <taxon>Arthropoda</taxon>
        <taxon>Hexapoda</taxon>
        <taxon>Insecta</taxon>
        <taxon>Pterygota</taxon>
        <taxon>Neoptera</taxon>
        <taxon>Paraneoptera</taxon>
        <taxon>Hemiptera</taxon>
        <taxon>Heteroptera</taxon>
        <taxon>Panheteroptera</taxon>
        <taxon>Cimicomorpha</taxon>
        <taxon>Miridae</taxon>
        <taxon>Dicyphina</taxon>
        <taxon>Nesidiocoris</taxon>
    </lineage>
</organism>
<keyword evidence="5" id="KW-0539">Nucleus</keyword>
<feature type="compositionally biased region" description="Basic and acidic residues" evidence="6">
    <location>
        <begin position="131"/>
        <end position="150"/>
    </location>
</feature>
<keyword evidence="8" id="KW-1185">Reference proteome</keyword>
<evidence type="ECO:0000256" key="2">
    <source>
        <dbReference type="ARBA" id="ARBA00005330"/>
    </source>
</evidence>
<comment type="subcellular location">
    <subcellularLocation>
        <location evidence="1">Nucleus</location>
    </subcellularLocation>
</comment>
<evidence type="ECO:0000256" key="4">
    <source>
        <dbReference type="ARBA" id="ARBA00023163"/>
    </source>
</evidence>
<feature type="region of interest" description="Disordered" evidence="6">
    <location>
        <begin position="1"/>
        <end position="51"/>
    </location>
</feature>
<evidence type="ECO:0000256" key="1">
    <source>
        <dbReference type="ARBA" id="ARBA00004123"/>
    </source>
</evidence>
<proteinExistence type="inferred from homology"/>
<feature type="compositionally biased region" description="Low complexity" evidence="6">
    <location>
        <begin position="151"/>
        <end position="168"/>
    </location>
</feature>
<dbReference type="Pfam" id="PF10198">
    <property type="entry name" value="Ada3"/>
    <property type="match status" value="1"/>
</dbReference>
<gene>
    <name evidence="7" type="ORF">NTJ_01263</name>
</gene>
<name>A0ABN7AB67_9HEMI</name>
<keyword evidence="4" id="KW-0804">Transcription</keyword>
<keyword evidence="3" id="KW-0805">Transcription regulation</keyword>
<dbReference type="PANTHER" id="PTHR13556">
    <property type="entry name" value="TRANSCRIPTIONAL ADAPTER 3-RELATED"/>
    <property type="match status" value="1"/>
</dbReference>
<dbReference type="EMBL" id="AP028909">
    <property type="protein sequence ID" value="BES88457.1"/>
    <property type="molecule type" value="Genomic_DNA"/>
</dbReference>
<evidence type="ECO:0000256" key="3">
    <source>
        <dbReference type="ARBA" id="ARBA00023015"/>
    </source>
</evidence>
<sequence length="442" mass="49634">MKAKHTAKKEGRGKGGRVSASPFNGKSREPRSSTAMAVESSESQDEVDFGLPSIINVDKERNLQCYSSILARPEAEIVTLDELDHLQPELETLLNASVLSQRTLQAKIDHLNHPQEELVLEKPSGQKRRRANDGRVSKSMKELAKVRETVSKASSVSSSENETDNSTDGPPEASPSKPNTGKSILPENDTTNKFWASIESYCSDITEDNIKELEQLIECCDNDMSGIKIPPVGRHYTERWAEQELSQERNMNSGRHISNSSDSETVSLLKKASNLCHDRSPGPLVQRLVSALLEDPSRDSHYPKNCDDTEASAYLSKIPLYHTTACFERRIRRELEAAGFLDTENNDAEDEILAEIRKCEAELKIVASQNKDHLSRLLQQAKLEIGRQNVKRQLDAVDQKIVAIYKKSVAPKSKKKHLKEEKRRQAWKLLKERDALLSKLNS</sequence>